<protein>
    <recommendedName>
        <fullName evidence="5">poly(ethylene terephthalate) hydrolase</fullName>
        <ecNumber evidence="5">3.1.1.101</ecNumber>
    </recommendedName>
    <alternativeName>
        <fullName evidence="6">Poly(ethylene terephthalate) hydrolase</fullName>
    </alternativeName>
</protein>
<reference evidence="9 10" key="1">
    <citation type="submission" date="2020-08" db="EMBL/GenBank/DDBJ databases">
        <title>Sequencing the genomes of 1000 actinobacteria strains.</title>
        <authorList>
            <person name="Klenk H.-P."/>
        </authorList>
    </citation>
    <scope>NUCLEOTIDE SEQUENCE [LARGE SCALE GENOMIC DNA]</scope>
    <source>
        <strain evidence="9 10">DSM 44320</strain>
    </source>
</reference>
<comment type="caution">
    <text evidence="9">The sequence shown here is derived from an EMBL/GenBank/DDBJ whole genome shotgun (WGS) entry which is preliminary data.</text>
</comment>
<name>A0A7W5VR51_9ACTN</name>
<dbReference type="InterPro" id="IPR041127">
    <property type="entry name" value="PET_hydrolase/cutinase-like"/>
</dbReference>
<dbReference type="EMBL" id="JACIBV010000002">
    <property type="protein sequence ID" value="MBB3732887.1"/>
    <property type="molecule type" value="Genomic_DNA"/>
</dbReference>
<dbReference type="Gene3D" id="3.40.50.1820">
    <property type="entry name" value="alpha/beta hydrolase"/>
    <property type="match status" value="1"/>
</dbReference>
<dbReference type="SUPFAM" id="SSF53474">
    <property type="entry name" value="alpha/beta-Hydrolases"/>
    <property type="match status" value="1"/>
</dbReference>
<dbReference type="PANTHER" id="PTHR33428">
    <property type="entry name" value="CHLOROPHYLLASE-2, CHLOROPLASTIC"/>
    <property type="match status" value="1"/>
</dbReference>
<comment type="catalytic activity">
    <reaction evidence="4">
        <text>(ethylene terephthalate)(n) + H2O = (ethylene terephthalate)(n-1) + 4-[(2-hydroxyethoxy)carbonyl]benzoate + H(+)</text>
        <dbReference type="Rhea" id="RHEA:49528"/>
        <dbReference type="Rhea" id="RHEA-COMP:12420"/>
        <dbReference type="Rhea" id="RHEA-COMP:12421"/>
        <dbReference type="ChEBI" id="CHEBI:15377"/>
        <dbReference type="ChEBI" id="CHEBI:15378"/>
        <dbReference type="ChEBI" id="CHEBI:131701"/>
        <dbReference type="ChEBI" id="CHEBI:131704"/>
        <dbReference type="EC" id="3.1.1.101"/>
    </reaction>
    <physiologicalReaction direction="left-to-right" evidence="4">
        <dbReference type="Rhea" id="RHEA:49529"/>
    </physiologicalReaction>
</comment>
<evidence type="ECO:0000256" key="7">
    <source>
        <dbReference type="SAM" id="SignalP"/>
    </source>
</evidence>
<keyword evidence="2" id="KW-0574">Periplasm</keyword>
<dbReference type="Proteomes" id="UP000579945">
    <property type="component" value="Unassembled WGS sequence"/>
</dbReference>
<comment type="catalytic activity">
    <reaction evidence="3">
        <text>a butanoate ester + H2O = an aliphatic alcohol + butanoate + H(+)</text>
        <dbReference type="Rhea" id="RHEA:47348"/>
        <dbReference type="ChEBI" id="CHEBI:2571"/>
        <dbReference type="ChEBI" id="CHEBI:15377"/>
        <dbReference type="ChEBI" id="CHEBI:15378"/>
        <dbReference type="ChEBI" id="CHEBI:17968"/>
        <dbReference type="ChEBI" id="CHEBI:50477"/>
    </reaction>
    <physiologicalReaction direction="left-to-right" evidence="3">
        <dbReference type="Rhea" id="RHEA:47349"/>
    </physiologicalReaction>
</comment>
<organism evidence="9 10">
    <name type="scientific">Nonomuraea dietziae</name>
    <dbReference type="NCBI Taxonomy" id="65515"/>
    <lineage>
        <taxon>Bacteria</taxon>
        <taxon>Bacillati</taxon>
        <taxon>Actinomycetota</taxon>
        <taxon>Actinomycetes</taxon>
        <taxon>Streptosporangiales</taxon>
        <taxon>Streptosporangiaceae</taxon>
        <taxon>Nonomuraea</taxon>
    </lineage>
</organism>
<evidence type="ECO:0000259" key="8">
    <source>
        <dbReference type="Pfam" id="PF12740"/>
    </source>
</evidence>
<feature type="signal peptide" evidence="7">
    <location>
        <begin position="1"/>
        <end position="20"/>
    </location>
</feature>
<dbReference type="Pfam" id="PF12740">
    <property type="entry name" value="PETase"/>
    <property type="match status" value="1"/>
</dbReference>
<evidence type="ECO:0000256" key="4">
    <source>
        <dbReference type="ARBA" id="ARBA00033707"/>
    </source>
</evidence>
<dbReference type="RefSeq" id="WP_183660768.1">
    <property type="nucleotide sequence ID" value="NZ_BAAAXX010000073.1"/>
</dbReference>
<feature type="chain" id="PRO_5031570181" description="poly(ethylene terephthalate) hydrolase" evidence="7">
    <location>
        <begin position="21"/>
        <end position="275"/>
    </location>
</feature>
<dbReference type="EC" id="3.1.1.101" evidence="5"/>
<evidence type="ECO:0000313" key="9">
    <source>
        <dbReference type="EMBL" id="MBB3732887.1"/>
    </source>
</evidence>
<keyword evidence="10" id="KW-1185">Reference proteome</keyword>
<feature type="domain" description="PET hydrolase/cutinase-like" evidence="8">
    <location>
        <begin position="30"/>
        <end position="259"/>
    </location>
</feature>
<evidence type="ECO:0000256" key="5">
    <source>
        <dbReference type="ARBA" id="ARBA00033764"/>
    </source>
</evidence>
<proteinExistence type="predicted"/>
<keyword evidence="7" id="KW-0732">Signal</keyword>
<dbReference type="InterPro" id="IPR029058">
    <property type="entry name" value="AB_hydrolase_fold"/>
</dbReference>
<evidence type="ECO:0000313" key="10">
    <source>
        <dbReference type="Proteomes" id="UP000579945"/>
    </source>
</evidence>
<dbReference type="GO" id="GO:0042597">
    <property type="term" value="C:periplasmic space"/>
    <property type="evidence" value="ECO:0007669"/>
    <property type="project" value="UniProtKB-SubCell"/>
</dbReference>
<evidence type="ECO:0000256" key="2">
    <source>
        <dbReference type="ARBA" id="ARBA00022764"/>
    </source>
</evidence>
<evidence type="ECO:0000256" key="1">
    <source>
        <dbReference type="ARBA" id="ARBA00004418"/>
    </source>
</evidence>
<dbReference type="AlphaFoldDB" id="A0A7W5VR51"/>
<evidence type="ECO:0000256" key="6">
    <source>
        <dbReference type="ARBA" id="ARBA00033780"/>
    </source>
</evidence>
<gene>
    <name evidence="9" type="ORF">FHR33_008834</name>
</gene>
<evidence type="ECO:0000256" key="3">
    <source>
        <dbReference type="ARBA" id="ARBA00033629"/>
    </source>
</evidence>
<comment type="subcellular location">
    <subcellularLocation>
        <location evidence="1">Periplasm</location>
    </subcellularLocation>
</comment>
<sequence>MRLLATVVLLLGIMVSPARATATIESHYRVAGPWTVVTADVGTAYKLYYPADLGVGGFRHPIITWGNGTNAVPSQYSGVLNQLASWGFAVVASTDKTTGTGSEMIDAARYLVDRNADPASAFYGKLDVTKVGAVGHSQGAGGSVNTATKSGGLITSVVPIALPAPGLVGSGDRFFVDQLTCPVLFLSGSNDWLISPHSAVQGYYNAVPGAAAKAMLKGAGHNTIQGSGGGFLGYLTAWLMYTLQGDSTARGAFVGSPPEIGTNPSWENAAQESLP</sequence>
<dbReference type="GeneID" id="95394882"/>
<dbReference type="PANTHER" id="PTHR33428:SF14">
    <property type="entry name" value="CARBOXYLESTERASE TYPE B DOMAIN-CONTAINING PROTEIN"/>
    <property type="match status" value="1"/>
</dbReference>
<accession>A0A7W5VR51</accession>